<name>A0A851HRF7_9GAMM</name>
<dbReference type="AlphaFoldDB" id="A0A851HRF7"/>
<comment type="caution">
    <text evidence="2">The sequence shown here is derived from an EMBL/GenBank/DDBJ whole genome shotgun (WGS) entry which is preliminary data.</text>
</comment>
<protein>
    <submittedName>
        <fullName evidence="2">DUF4376 domain-containing protein</fullName>
    </submittedName>
</protein>
<dbReference type="Pfam" id="PF14301">
    <property type="entry name" value="DUF4376"/>
    <property type="match status" value="1"/>
</dbReference>
<dbReference type="EMBL" id="JABEVQ010000006">
    <property type="protein sequence ID" value="NWN92309.1"/>
    <property type="molecule type" value="Genomic_DNA"/>
</dbReference>
<proteinExistence type="predicted"/>
<sequence length="207" mass="23002">MTPYRLKITFLDSGVKRTKYADDRRYFDRLIAEHGHLSALEVEPLKLTPAQQSRLSEIQSAGLSGHDAGVYVLHGTTESEDTAFFDQAKFEAYQRAQVDPAVRAQRQVAERDGVVINGVRYSGDPANRQALQEAIMAADDTNMQTFGAWKDSDNNFLSDHPVADVKAALRAIGARRSALIALESLYVEQVASGEIDIFDLDWSTEHD</sequence>
<reference evidence="2 3" key="1">
    <citation type="submission" date="2020-03" db="EMBL/GenBank/DDBJ databases">
        <title>Metagenomic, metatranscriptomic, and metabolomic analyses revealed the key microbes and metabolic features during the fermentation of ganjang, Korean traditional soy sauce.</title>
        <authorList>
            <person name="Chun B.H."/>
            <person name="Jeon C.O."/>
        </authorList>
    </citation>
    <scope>NUCLEOTIDE SEQUENCE [LARGE SCALE GENOMIC DNA]</scope>
    <source>
        <strain evidence="2 3">KG14</strain>
    </source>
</reference>
<organism evidence="2 3">
    <name type="scientific">Marinobacter adhaerens</name>
    <dbReference type="NCBI Taxonomy" id="1033846"/>
    <lineage>
        <taxon>Bacteria</taxon>
        <taxon>Pseudomonadati</taxon>
        <taxon>Pseudomonadota</taxon>
        <taxon>Gammaproteobacteria</taxon>
        <taxon>Pseudomonadales</taxon>
        <taxon>Marinobacteraceae</taxon>
        <taxon>Marinobacter</taxon>
    </lineage>
</organism>
<evidence type="ECO:0000259" key="1">
    <source>
        <dbReference type="Pfam" id="PF14301"/>
    </source>
</evidence>
<evidence type="ECO:0000313" key="3">
    <source>
        <dbReference type="Proteomes" id="UP000536442"/>
    </source>
</evidence>
<dbReference type="InterPro" id="IPR025484">
    <property type="entry name" value="DUF4376"/>
</dbReference>
<dbReference type="Proteomes" id="UP000536442">
    <property type="component" value="Unassembled WGS sequence"/>
</dbReference>
<evidence type="ECO:0000313" key="2">
    <source>
        <dbReference type="EMBL" id="NWN92309.1"/>
    </source>
</evidence>
<gene>
    <name evidence="2" type="ORF">HLV39_12485</name>
</gene>
<keyword evidence="3" id="KW-1185">Reference proteome</keyword>
<accession>A0A851HRF7</accession>
<feature type="domain" description="DUF4376" evidence="1">
    <location>
        <begin position="95"/>
        <end position="196"/>
    </location>
</feature>